<dbReference type="EMBL" id="KR052482">
    <property type="protein sequence ID" value="AKF13270.1"/>
    <property type="molecule type" value="Genomic_DNA"/>
</dbReference>
<dbReference type="Proteomes" id="UP000202958">
    <property type="component" value="Segment"/>
</dbReference>
<organism evidence="1 2">
    <name type="scientific">Sinorhizobium phage phiN3</name>
    <dbReference type="NCBI Taxonomy" id="1647405"/>
    <lineage>
        <taxon>Viruses</taxon>
        <taxon>Duplodnaviria</taxon>
        <taxon>Heunggongvirae</taxon>
        <taxon>Uroviricota</taxon>
        <taxon>Caudoviricetes</taxon>
        <taxon>Emdodecavirus</taxon>
        <taxon>Emdodecavirus N3</taxon>
    </lineage>
</organism>
<gene>
    <name evidence="1" type="ORF">PHIN3_3</name>
</gene>
<dbReference type="GeneID" id="26638732"/>
<evidence type="ECO:0000313" key="1">
    <source>
        <dbReference type="EMBL" id="AKF13270.1"/>
    </source>
</evidence>
<accession>A0A0F6WCH7</accession>
<sequence length="96" mass="11027">MMAKWLQTLDISEAWQATSDDDTKLPELVADVIAKLKALRPYKEEYIENGRQQVIDEFEMFDPGDDLDGFDAVMSELYDWADQSTIGGKVCWVKTF</sequence>
<name>A0A0F6WCH7_9CAUD</name>
<keyword evidence="2" id="KW-1185">Reference proteome</keyword>
<proteinExistence type="predicted"/>
<protein>
    <submittedName>
        <fullName evidence="1">Uncharacterized protein</fullName>
    </submittedName>
</protein>
<dbReference type="KEGG" id="vg:26638732"/>
<dbReference type="RefSeq" id="YP_009212243.1">
    <property type="nucleotide sequence ID" value="NC_028945.1"/>
</dbReference>
<reference evidence="1 2" key="1">
    <citation type="submission" date="2015-04" db="EMBL/GenBank/DDBJ databases">
        <authorList>
            <person name="Hodson T.S."/>
            <person name="Hyde J.R."/>
            <person name="Schouten J.T."/>
            <person name="Crockett J.T."/>
            <person name="Smith T.A."/>
            <person name="Merrill B.D."/>
            <person name="Crook M.B."/>
            <person name="Griffitts J.S."/>
            <person name="Burnett S.H."/>
            <person name="Grose J.H."/>
            <person name="Breakwell D.P."/>
        </authorList>
    </citation>
    <scope>NUCLEOTIDE SEQUENCE [LARGE SCALE GENOMIC DNA]</scope>
</reference>
<evidence type="ECO:0000313" key="2">
    <source>
        <dbReference type="Proteomes" id="UP000202958"/>
    </source>
</evidence>